<comment type="caution">
    <text evidence="1">The sequence shown here is derived from an EMBL/GenBank/DDBJ whole genome shotgun (WGS) entry which is preliminary data.</text>
</comment>
<dbReference type="PATRIC" id="fig|1605367.3.peg.2066"/>
<gene>
    <name evidence="1" type="ORF">AFM12_03605</name>
</gene>
<accession>A0A0P7C709</accession>
<reference evidence="1 2" key="1">
    <citation type="submission" date="2015-07" db="EMBL/GenBank/DDBJ databases">
        <title>The draft genome sequence of Leadbetterella sp. JN14-9.</title>
        <authorList>
            <person name="Liu Y."/>
            <person name="Du J."/>
            <person name="Shao Z."/>
        </authorList>
    </citation>
    <scope>NUCLEOTIDE SEQUENCE [LARGE SCALE GENOMIC DNA]</scope>
    <source>
        <strain evidence="1 2">JN14-9</strain>
    </source>
</reference>
<dbReference type="Proteomes" id="UP000050454">
    <property type="component" value="Unassembled WGS sequence"/>
</dbReference>
<dbReference type="STRING" id="1605367.AFM12_03605"/>
<dbReference type="Pfam" id="PF13557">
    <property type="entry name" value="Phenol_MetA_deg"/>
    <property type="match status" value="1"/>
</dbReference>
<proteinExistence type="predicted"/>
<dbReference type="InterPro" id="IPR025737">
    <property type="entry name" value="FApF"/>
</dbReference>
<dbReference type="AlphaFoldDB" id="A0A0P7C709"/>
<name>A0A0P7C709_9BACT</name>
<evidence type="ECO:0000313" key="2">
    <source>
        <dbReference type="Proteomes" id="UP000050454"/>
    </source>
</evidence>
<keyword evidence="2" id="KW-1185">Reference proteome</keyword>
<dbReference type="EMBL" id="LGTQ01000005">
    <property type="protein sequence ID" value="KPM50142.1"/>
    <property type="molecule type" value="Genomic_DNA"/>
</dbReference>
<organism evidence="1 2">
    <name type="scientific">Jiulongibacter sediminis</name>
    <dbReference type="NCBI Taxonomy" id="1605367"/>
    <lineage>
        <taxon>Bacteria</taxon>
        <taxon>Pseudomonadati</taxon>
        <taxon>Bacteroidota</taxon>
        <taxon>Cytophagia</taxon>
        <taxon>Cytophagales</taxon>
        <taxon>Leadbetterellaceae</taxon>
        <taxon>Jiulongibacter</taxon>
    </lineage>
</organism>
<sequence>MLLLTITLLSFKLAKAQTPDDAILMNSGEACVLLNYSDAQFDHYWEGSGLRVNETIATVSRNTVMPMIAVGVIPRLNFYIATPYVQTSSSNPNGGRFAGASGLQDLSLAAKYELIQKESKVGNFSALASIGFSTPMSNYLSDYMPYSLGLGTPQFNYSAIAQYGFKKGPYLRISGAYLWRGYTEAERDYYYNGGSFYTPWMDVPNAFAVNGVLGSWLFGNRIKLEANLNRFQSLSGDDIRAYNAAQPTNKVETTSAGILGQYYPKNLKGLGFVVNHIRTLSGRNSGKLNSTSIGLTYQFGFLKKEK</sequence>
<evidence type="ECO:0000313" key="1">
    <source>
        <dbReference type="EMBL" id="KPM50142.1"/>
    </source>
</evidence>
<protein>
    <submittedName>
        <fullName evidence="1">Transporter</fullName>
    </submittedName>
</protein>